<dbReference type="EMBL" id="VSRR010022620">
    <property type="protein sequence ID" value="MPC64816.1"/>
    <property type="molecule type" value="Genomic_DNA"/>
</dbReference>
<proteinExistence type="predicted"/>
<evidence type="ECO:0000313" key="3">
    <source>
        <dbReference type="Proteomes" id="UP000324222"/>
    </source>
</evidence>
<comment type="caution">
    <text evidence="2">The sequence shown here is derived from an EMBL/GenBank/DDBJ whole genome shotgun (WGS) entry which is preliminary data.</text>
</comment>
<accession>A0A5B7H4I9</accession>
<sequence length="105" mass="11251">MTQISTRDSGVLMFPEPLPTFLQIALLPPPATVSISRRGNGGHASFSGHKSSGTNDTPENLPALPILLAQDILPRSILVGRRSPLTLLKSFPPVMMMKATLHSLP</sequence>
<name>A0A5B7H4I9_PORTR</name>
<dbReference type="Proteomes" id="UP000324222">
    <property type="component" value="Unassembled WGS sequence"/>
</dbReference>
<evidence type="ECO:0000256" key="1">
    <source>
        <dbReference type="SAM" id="MobiDB-lite"/>
    </source>
</evidence>
<feature type="compositionally biased region" description="Polar residues" evidence="1">
    <location>
        <begin position="48"/>
        <end position="58"/>
    </location>
</feature>
<feature type="region of interest" description="Disordered" evidence="1">
    <location>
        <begin position="35"/>
        <end position="59"/>
    </location>
</feature>
<dbReference type="AlphaFoldDB" id="A0A5B7H4I9"/>
<protein>
    <submittedName>
        <fullName evidence="2">Uncharacterized protein</fullName>
    </submittedName>
</protein>
<evidence type="ECO:0000313" key="2">
    <source>
        <dbReference type="EMBL" id="MPC64816.1"/>
    </source>
</evidence>
<organism evidence="2 3">
    <name type="scientific">Portunus trituberculatus</name>
    <name type="common">Swimming crab</name>
    <name type="synonym">Neptunus trituberculatus</name>
    <dbReference type="NCBI Taxonomy" id="210409"/>
    <lineage>
        <taxon>Eukaryota</taxon>
        <taxon>Metazoa</taxon>
        <taxon>Ecdysozoa</taxon>
        <taxon>Arthropoda</taxon>
        <taxon>Crustacea</taxon>
        <taxon>Multicrustacea</taxon>
        <taxon>Malacostraca</taxon>
        <taxon>Eumalacostraca</taxon>
        <taxon>Eucarida</taxon>
        <taxon>Decapoda</taxon>
        <taxon>Pleocyemata</taxon>
        <taxon>Brachyura</taxon>
        <taxon>Eubrachyura</taxon>
        <taxon>Portunoidea</taxon>
        <taxon>Portunidae</taxon>
        <taxon>Portuninae</taxon>
        <taxon>Portunus</taxon>
    </lineage>
</organism>
<reference evidence="2 3" key="1">
    <citation type="submission" date="2019-05" db="EMBL/GenBank/DDBJ databases">
        <title>Another draft genome of Portunus trituberculatus and its Hox gene families provides insights of decapod evolution.</title>
        <authorList>
            <person name="Jeong J.-H."/>
            <person name="Song I."/>
            <person name="Kim S."/>
            <person name="Choi T."/>
            <person name="Kim D."/>
            <person name="Ryu S."/>
            <person name="Kim W."/>
        </authorList>
    </citation>
    <scope>NUCLEOTIDE SEQUENCE [LARGE SCALE GENOMIC DNA]</scope>
    <source>
        <tissue evidence="2">Muscle</tissue>
    </source>
</reference>
<keyword evidence="3" id="KW-1185">Reference proteome</keyword>
<gene>
    <name evidence="2" type="ORF">E2C01_058937</name>
</gene>